<dbReference type="Gene3D" id="2.30.320.10">
    <property type="entry name" value="YwqG-like"/>
    <property type="match status" value="1"/>
</dbReference>
<gene>
    <name evidence="1" type="ORF">B7P34_00810</name>
</gene>
<name>A0A9X7JVU1_9ACTN</name>
<dbReference type="OrthoDB" id="5244896at2"/>
<comment type="caution">
    <text evidence="1">The sequence shown here is derived from an EMBL/GenBank/DDBJ whole genome shotgun (WGS) entry which is preliminary data.</text>
</comment>
<dbReference type="InterPro" id="IPR015315">
    <property type="entry name" value="DUF1963"/>
</dbReference>
<dbReference type="SUPFAM" id="SSF103032">
    <property type="entry name" value="Hypothetical protein YwqG"/>
    <property type="match status" value="1"/>
</dbReference>
<evidence type="ECO:0000313" key="2">
    <source>
        <dbReference type="Proteomes" id="UP000242427"/>
    </source>
</evidence>
<keyword evidence="2" id="KW-1185">Reference proteome</keyword>
<dbReference type="RefSeq" id="WP_106673778.1">
    <property type="nucleotide sequence ID" value="NZ_PXWG01000001.1"/>
</dbReference>
<dbReference type="Pfam" id="PF09234">
    <property type="entry name" value="DUF1963"/>
    <property type="match status" value="1"/>
</dbReference>
<dbReference type="Proteomes" id="UP000242427">
    <property type="component" value="Unassembled WGS sequence"/>
</dbReference>
<accession>A0A9X7JVU1</accession>
<sequence length="265" mass="28603">MQFDDPAGMRRVCTERLGEKAGRQFAAMARPGFRLTQPTDDAPAAGRSRLGGPALLEPGTPWPGIDGVPLSLHAVLDTDALAAWLGNDLPTRPGLLNFFYLDPDVPYEEYRKLDASSPEACRVLPADPARALETAAPEPARRYPARPVHAAEVIMLPDCWDVEDDDVEFDPDEHWGAPSLILSTMDDFDGNTAGHHCAFGWPDTSYGTGVSYRDADGPAVHLLQLAGDEDLGWGWGDAGTMYFTIPAKAFAAGDFSKAEAQGRCC</sequence>
<dbReference type="EMBL" id="PXWG01000001">
    <property type="protein sequence ID" value="PSJ30584.1"/>
    <property type="molecule type" value="Genomic_DNA"/>
</dbReference>
<proteinExistence type="predicted"/>
<dbReference type="AlphaFoldDB" id="A0A9X7JVU1"/>
<dbReference type="InterPro" id="IPR035948">
    <property type="entry name" value="YwqG-like_sf"/>
</dbReference>
<organism evidence="1 2">
    <name type="scientific">Streptosporangium nondiastaticum</name>
    <dbReference type="NCBI Taxonomy" id="35764"/>
    <lineage>
        <taxon>Bacteria</taxon>
        <taxon>Bacillati</taxon>
        <taxon>Actinomycetota</taxon>
        <taxon>Actinomycetes</taxon>
        <taxon>Streptosporangiales</taxon>
        <taxon>Streptosporangiaceae</taxon>
        <taxon>Streptosporangium</taxon>
    </lineage>
</organism>
<reference evidence="1 2" key="1">
    <citation type="submission" date="2018-03" db="EMBL/GenBank/DDBJ databases">
        <title>Chitinolytic properties of Streptosporangium nondiastaticum TBG75A20.</title>
        <authorList>
            <person name="Gayathri V."/>
            <person name="Shiburaj S."/>
        </authorList>
    </citation>
    <scope>NUCLEOTIDE SEQUENCE [LARGE SCALE GENOMIC DNA]</scope>
    <source>
        <strain evidence="1 2">TBG75A20</strain>
    </source>
</reference>
<protein>
    <submittedName>
        <fullName evidence="1">DUF1963 domain-containing protein</fullName>
    </submittedName>
</protein>
<evidence type="ECO:0000313" key="1">
    <source>
        <dbReference type="EMBL" id="PSJ30584.1"/>
    </source>
</evidence>